<keyword evidence="6" id="KW-1185">Reference proteome</keyword>
<gene>
    <name evidence="5" type="ORF">C823_01407</name>
</gene>
<name>N2B8C1_9FIRM</name>
<dbReference type="HOGENOM" id="CLU_000445_88_3_9"/>
<dbReference type="InterPro" id="IPR011051">
    <property type="entry name" value="RmlC_Cupin_sf"/>
</dbReference>
<dbReference type="PROSITE" id="PS00041">
    <property type="entry name" value="HTH_ARAC_FAMILY_1"/>
    <property type="match status" value="1"/>
</dbReference>
<dbReference type="InterPro" id="IPR003313">
    <property type="entry name" value="AraC-bd"/>
</dbReference>
<sequence length="307" mass="36374">MHQPQSPTLKELRHHGTKSFPFAAYKTCFASKGTMVKHHWHEEIEMIYFFEGDFRLEINMEPFYIRSECIYFINPGELHSIVIENNNSSEEEAIVFSSDILSFECYDAVQVRLIQPIQHGTMIFPRCLMPDQPAFIPVRDSFLDIMNIYERSGEKSTLFDPVTNQLYIKSSLLRIFALLSDHRLFLRSEKNDDKRVEEIKKVITYIMENYKEKIYIHDLADLVSMNEQYFCRFFKKAIGRSPIAYVNDYRIKQAIRLLKETDLQIMEICLECGFNNLGNFLKEFRKYTNTTPLKYRRNLSCKNTELL</sequence>
<organism evidence="5 6">
    <name type="scientific">Eubacterium plexicaudatum ASF492</name>
    <dbReference type="NCBI Taxonomy" id="1235802"/>
    <lineage>
        <taxon>Bacteria</taxon>
        <taxon>Bacillati</taxon>
        <taxon>Bacillota</taxon>
        <taxon>Clostridia</taxon>
        <taxon>Eubacteriales</taxon>
        <taxon>Eubacteriaceae</taxon>
        <taxon>Eubacterium</taxon>
    </lineage>
</organism>
<dbReference type="GO" id="GO:0043565">
    <property type="term" value="F:sequence-specific DNA binding"/>
    <property type="evidence" value="ECO:0007669"/>
    <property type="project" value="InterPro"/>
</dbReference>
<dbReference type="STRING" id="1235802.C823_01407"/>
<dbReference type="AlphaFoldDB" id="N2B8C1"/>
<dbReference type="Gene3D" id="2.60.120.10">
    <property type="entry name" value="Jelly Rolls"/>
    <property type="match status" value="1"/>
</dbReference>
<dbReference type="PANTHER" id="PTHR43280">
    <property type="entry name" value="ARAC-FAMILY TRANSCRIPTIONAL REGULATOR"/>
    <property type="match status" value="1"/>
</dbReference>
<dbReference type="eggNOG" id="COG1917">
    <property type="taxonomic scope" value="Bacteria"/>
</dbReference>
<dbReference type="GO" id="GO:0003700">
    <property type="term" value="F:DNA-binding transcription factor activity"/>
    <property type="evidence" value="ECO:0007669"/>
    <property type="project" value="InterPro"/>
</dbReference>
<dbReference type="EMBL" id="AQFT01000041">
    <property type="protein sequence ID" value="EMZ32989.1"/>
    <property type="molecule type" value="Genomic_DNA"/>
</dbReference>
<dbReference type="CDD" id="cd02208">
    <property type="entry name" value="cupin_RmlC-like"/>
    <property type="match status" value="1"/>
</dbReference>
<dbReference type="InterPro" id="IPR009057">
    <property type="entry name" value="Homeodomain-like_sf"/>
</dbReference>
<dbReference type="InterPro" id="IPR018060">
    <property type="entry name" value="HTH_AraC"/>
</dbReference>
<reference evidence="5 6" key="1">
    <citation type="journal article" date="2014" name="Genome Announc.">
        <title>Draft genome sequences of the altered schaedler flora, a defined bacterial community from gnotobiotic mice.</title>
        <authorList>
            <person name="Wannemuehler M.J."/>
            <person name="Overstreet A.M."/>
            <person name="Ward D.V."/>
            <person name="Phillips G.J."/>
        </authorList>
    </citation>
    <scope>NUCLEOTIDE SEQUENCE [LARGE SCALE GENOMIC DNA]</scope>
    <source>
        <strain evidence="5 6">ASF492</strain>
    </source>
</reference>
<evidence type="ECO:0000313" key="5">
    <source>
        <dbReference type="EMBL" id="EMZ32989.1"/>
    </source>
</evidence>
<dbReference type="SUPFAM" id="SSF51182">
    <property type="entry name" value="RmlC-like cupins"/>
    <property type="match status" value="1"/>
</dbReference>
<dbReference type="Gene3D" id="1.10.10.60">
    <property type="entry name" value="Homeodomain-like"/>
    <property type="match status" value="2"/>
</dbReference>
<dbReference type="Pfam" id="PF02311">
    <property type="entry name" value="AraC_binding"/>
    <property type="match status" value="1"/>
</dbReference>
<keyword evidence="1" id="KW-0805">Transcription regulation</keyword>
<evidence type="ECO:0000259" key="4">
    <source>
        <dbReference type="PROSITE" id="PS01124"/>
    </source>
</evidence>
<feature type="domain" description="HTH araC/xylS-type" evidence="4">
    <location>
        <begin position="200"/>
        <end position="298"/>
    </location>
</feature>
<dbReference type="Pfam" id="PF12833">
    <property type="entry name" value="HTH_18"/>
    <property type="match status" value="1"/>
</dbReference>
<accession>N2B8C1</accession>
<evidence type="ECO:0000256" key="1">
    <source>
        <dbReference type="ARBA" id="ARBA00023015"/>
    </source>
</evidence>
<dbReference type="InterPro" id="IPR014710">
    <property type="entry name" value="RmlC-like_jellyroll"/>
</dbReference>
<evidence type="ECO:0000256" key="2">
    <source>
        <dbReference type="ARBA" id="ARBA00023125"/>
    </source>
</evidence>
<dbReference type="InterPro" id="IPR018062">
    <property type="entry name" value="HTH_AraC-typ_CS"/>
</dbReference>
<dbReference type="PATRIC" id="fig|1235802.3.peg.1494"/>
<dbReference type="PANTHER" id="PTHR43280:SF2">
    <property type="entry name" value="HTH-TYPE TRANSCRIPTIONAL REGULATOR EXSA"/>
    <property type="match status" value="1"/>
</dbReference>
<dbReference type="SUPFAM" id="SSF46689">
    <property type="entry name" value="Homeodomain-like"/>
    <property type="match status" value="2"/>
</dbReference>
<dbReference type="eggNOG" id="COG2207">
    <property type="taxonomic scope" value="Bacteria"/>
</dbReference>
<evidence type="ECO:0000256" key="3">
    <source>
        <dbReference type="ARBA" id="ARBA00023163"/>
    </source>
</evidence>
<dbReference type="SMART" id="SM00342">
    <property type="entry name" value="HTH_ARAC"/>
    <property type="match status" value="1"/>
</dbReference>
<dbReference type="PROSITE" id="PS01124">
    <property type="entry name" value="HTH_ARAC_FAMILY_2"/>
    <property type="match status" value="1"/>
</dbReference>
<evidence type="ECO:0000313" key="6">
    <source>
        <dbReference type="Proteomes" id="UP000012589"/>
    </source>
</evidence>
<dbReference type="Proteomes" id="UP000012589">
    <property type="component" value="Unassembled WGS sequence"/>
</dbReference>
<dbReference type="OrthoDB" id="9782164at2"/>
<proteinExistence type="predicted"/>
<keyword evidence="3" id="KW-0804">Transcription</keyword>
<keyword evidence="2" id="KW-0238">DNA-binding</keyword>
<comment type="caution">
    <text evidence="5">The sequence shown here is derived from an EMBL/GenBank/DDBJ whole genome shotgun (WGS) entry which is preliminary data.</text>
</comment>
<protein>
    <recommendedName>
        <fullName evidence="4">HTH araC/xylS-type domain-containing protein</fullName>
    </recommendedName>
</protein>